<comment type="similarity">
    <text evidence="3">Belongs to the Nudix hydrolase family.</text>
</comment>
<dbReference type="GO" id="GO:0005829">
    <property type="term" value="C:cytosol"/>
    <property type="evidence" value="ECO:0007669"/>
    <property type="project" value="TreeGrafter"/>
</dbReference>
<dbReference type="EMBL" id="DF977003">
    <property type="protein sequence ID" value="GAQ26135.1"/>
    <property type="molecule type" value="Genomic_DNA"/>
</dbReference>
<dbReference type="Gene3D" id="3.90.79.10">
    <property type="entry name" value="Nucleoside Triphosphate Pyrophosphohydrolase"/>
    <property type="match status" value="1"/>
</dbReference>
<accession>A0A0U9HSR6</accession>
<evidence type="ECO:0000259" key="4">
    <source>
        <dbReference type="PROSITE" id="PS51462"/>
    </source>
</evidence>
<keyword evidence="2 3" id="KW-0378">Hydrolase</keyword>
<name>A0A0U9HSR6_9FIRM</name>
<sequence length="179" mass="20132">MDFYETTLNSKNIFSGRFIKLRVDEVMLPNGRKSTREIVEHPGAVAIVAIDNNNNVLMVRQYRKAIEKVLLEIPAGKLEEGESKEECAVRELMEETGYFPKAIKYVISFYTSPGFSNEIIHLFLATDLEKKSLEADFDEYLQAEAIPLEEAVEKISNGQITDGKTITGLLLARSIIGDN</sequence>
<dbReference type="Pfam" id="PF00293">
    <property type="entry name" value="NUDIX"/>
    <property type="match status" value="1"/>
</dbReference>
<dbReference type="SUPFAM" id="SSF55811">
    <property type="entry name" value="Nudix"/>
    <property type="match status" value="1"/>
</dbReference>
<dbReference type="Proteomes" id="UP000062160">
    <property type="component" value="Unassembled WGS sequence"/>
</dbReference>
<dbReference type="GO" id="GO:0006753">
    <property type="term" value="P:nucleoside phosphate metabolic process"/>
    <property type="evidence" value="ECO:0007669"/>
    <property type="project" value="TreeGrafter"/>
</dbReference>
<dbReference type="OrthoDB" id="9806150at2"/>
<proteinExistence type="inferred from homology"/>
<dbReference type="FunFam" id="3.90.79.10:FF:000024">
    <property type="entry name" value="ADP-ribose pyrophosphatase"/>
    <property type="match status" value="1"/>
</dbReference>
<evidence type="ECO:0000256" key="1">
    <source>
        <dbReference type="ARBA" id="ARBA00001946"/>
    </source>
</evidence>
<dbReference type="PRINTS" id="PR00502">
    <property type="entry name" value="NUDIXFAMILY"/>
</dbReference>
<organism evidence="5">
    <name type="scientific">Tepidanaerobacter syntrophicus</name>
    <dbReference type="NCBI Taxonomy" id="224999"/>
    <lineage>
        <taxon>Bacteria</taxon>
        <taxon>Bacillati</taxon>
        <taxon>Bacillota</taxon>
        <taxon>Clostridia</taxon>
        <taxon>Thermosediminibacterales</taxon>
        <taxon>Tepidanaerobacteraceae</taxon>
        <taxon>Tepidanaerobacter</taxon>
    </lineage>
</organism>
<dbReference type="RefSeq" id="WP_059033946.1">
    <property type="nucleotide sequence ID" value="NZ_BSDN01000004.1"/>
</dbReference>
<dbReference type="PANTHER" id="PTHR11839:SF18">
    <property type="entry name" value="NUDIX HYDROLASE DOMAIN-CONTAINING PROTEIN"/>
    <property type="match status" value="1"/>
</dbReference>
<evidence type="ECO:0000313" key="6">
    <source>
        <dbReference type="Proteomes" id="UP000062160"/>
    </source>
</evidence>
<dbReference type="InterPro" id="IPR020084">
    <property type="entry name" value="NUDIX_hydrolase_CS"/>
</dbReference>
<dbReference type="InterPro" id="IPR000086">
    <property type="entry name" value="NUDIX_hydrolase_dom"/>
</dbReference>
<dbReference type="InterPro" id="IPR015797">
    <property type="entry name" value="NUDIX_hydrolase-like_dom_sf"/>
</dbReference>
<dbReference type="CDD" id="cd03424">
    <property type="entry name" value="NUDIX_ADPRase_Nudt5_UGPPase_Nudt14"/>
    <property type="match status" value="1"/>
</dbReference>
<dbReference type="PANTHER" id="PTHR11839">
    <property type="entry name" value="UDP/ADP-SUGAR PYROPHOSPHATASE"/>
    <property type="match status" value="1"/>
</dbReference>
<dbReference type="AlphaFoldDB" id="A0A0U9HSR6"/>
<feature type="domain" description="Nudix hydrolase" evidence="4">
    <location>
        <begin position="39"/>
        <end position="173"/>
    </location>
</feature>
<gene>
    <name evidence="5" type="ORF">TSYNT_9394</name>
</gene>
<keyword evidence="6" id="KW-1185">Reference proteome</keyword>
<evidence type="ECO:0000256" key="2">
    <source>
        <dbReference type="ARBA" id="ARBA00022801"/>
    </source>
</evidence>
<evidence type="ECO:0000313" key="5">
    <source>
        <dbReference type="EMBL" id="GAQ26135.1"/>
    </source>
</evidence>
<dbReference type="InterPro" id="IPR020476">
    <property type="entry name" value="Nudix_hydrolase"/>
</dbReference>
<comment type="cofactor">
    <cofactor evidence="1">
        <name>Mg(2+)</name>
        <dbReference type="ChEBI" id="CHEBI:18420"/>
    </cofactor>
</comment>
<reference evidence="5" key="1">
    <citation type="journal article" date="2016" name="Genome Announc.">
        <title>Draft Genome Sequence of the Syntrophic Lactate-Degrading Bacterium Tepidanaerobacter syntrophicus JLT.</title>
        <authorList>
            <person name="Matsuura N."/>
            <person name="Ohashi A."/>
            <person name="Tourlousse D.M."/>
            <person name="Sekiguchi Y."/>
        </authorList>
    </citation>
    <scope>NUCLEOTIDE SEQUENCE [LARGE SCALE GENOMIC DNA]</scope>
    <source>
        <strain evidence="5">JL</strain>
    </source>
</reference>
<dbReference type="PROSITE" id="PS00893">
    <property type="entry name" value="NUDIX_BOX"/>
    <property type="match status" value="1"/>
</dbReference>
<dbReference type="GO" id="GO:0016462">
    <property type="term" value="F:pyrophosphatase activity"/>
    <property type="evidence" value="ECO:0007669"/>
    <property type="project" value="UniProtKB-ARBA"/>
</dbReference>
<protein>
    <submittedName>
        <fullName evidence="5">ADP-ribose pyrophosphatase</fullName>
    </submittedName>
</protein>
<evidence type="ECO:0000256" key="3">
    <source>
        <dbReference type="RuleBase" id="RU003476"/>
    </source>
</evidence>
<dbReference type="STRING" id="224999.GCA_001485475_02174"/>
<dbReference type="PROSITE" id="PS51462">
    <property type="entry name" value="NUDIX"/>
    <property type="match status" value="1"/>
</dbReference>
<dbReference type="GO" id="GO:0019693">
    <property type="term" value="P:ribose phosphate metabolic process"/>
    <property type="evidence" value="ECO:0007669"/>
    <property type="project" value="TreeGrafter"/>
</dbReference>